<dbReference type="RefSeq" id="WP_317835207.1">
    <property type="nucleotide sequence ID" value="NZ_CP136920.1"/>
</dbReference>
<gene>
    <name evidence="1" type="ORF">RZN69_06225</name>
</gene>
<dbReference type="Gene3D" id="3.30.460.40">
    <property type="match status" value="1"/>
</dbReference>
<dbReference type="EMBL" id="CP136920">
    <property type="protein sequence ID" value="WOO42682.1"/>
    <property type="molecule type" value="Genomic_DNA"/>
</dbReference>
<organism evidence="1 2">
    <name type="scientific">Rubellicoccus peritrichatus</name>
    <dbReference type="NCBI Taxonomy" id="3080537"/>
    <lineage>
        <taxon>Bacteria</taxon>
        <taxon>Pseudomonadati</taxon>
        <taxon>Verrucomicrobiota</taxon>
        <taxon>Opitutia</taxon>
        <taxon>Puniceicoccales</taxon>
        <taxon>Cerasicoccaceae</taxon>
        <taxon>Rubellicoccus</taxon>
    </lineage>
</organism>
<dbReference type="Pfam" id="PF14907">
    <property type="entry name" value="NTP_transf_5"/>
    <property type="match status" value="1"/>
</dbReference>
<dbReference type="InterPro" id="IPR039498">
    <property type="entry name" value="NTP_transf_5"/>
</dbReference>
<reference evidence="1 2" key="1">
    <citation type="submission" date="2023-10" db="EMBL/GenBank/DDBJ databases">
        <title>Rubellicoccus peritrichatus gen. nov., sp. nov., isolated from an algae of coral reef tank.</title>
        <authorList>
            <person name="Luo J."/>
        </authorList>
    </citation>
    <scope>NUCLEOTIDE SEQUENCE [LARGE SCALE GENOMIC DNA]</scope>
    <source>
        <strain evidence="1 2">CR14</strain>
    </source>
</reference>
<dbReference type="Proteomes" id="UP001304300">
    <property type="component" value="Chromosome"/>
</dbReference>
<keyword evidence="2" id="KW-1185">Reference proteome</keyword>
<accession>A0AAQ3LDQ9</accession>
<dbReference type="KEGG" id="puo:RZN69_06225"/>
<evidence type="ECO:0000313" key="2">
    <source>
        <dbReference type="Proteomes" id="UP001304300"/>
    </source>
</evidence>
<evidence type="ECO:0000313" key="1">
    <source>
        <dbReference type="EMBL" id="WOO42682.1"/>
    </source>
</evidence>
<sequence>MCLFVAETTQQNNMQPIVNPNAPASWENPYGYWPSGLHWELLKAICQKDNQEALQVWREERDIDAAPLGMSRLFPLLYRRLSADDPSDPDLARYKSVYRYTLYRNNLYFHRLRHAVESLEQAGIPVMFIKGSALALGYYQDMGLRYMADFDITVPFEAYHEAKQIVLASGFKQPFDLNASYWHMSRSRPFVDDEGFEFDLHWRVMNGYVKKDIPGVWENTQHFDYRGYRMCIPCDEVNFIHCFKHGLSPNPNEPIRWVVDAIEILDKSTRPLDWDFIQTFYKDKQFEADFKNALRFIKVLRPDIDIPLKLDNRVPLMELQSRLKTRPQTGGLLTHLNTRWQHLQSEGELENPVKKLWYSRYCLHNYYNVENDLRLTKAVSRAMLRRLKRKLVKPA</sequence>
<proteinExistence type="predicted"/>
<name>A0AAQ3LDQ9_9BACT</name>
<protein>
    <submittedName>
        <fullName evidence="1">Nucleotidyltransferase family protein</fullName>
    </submittedName>
</protein>
<dbReference type="AlphaFoldDB" id="A0AAQ3LDQ9"/>